<comment type="similarity">
    <text evidence="1">Belongs to the sigma-54 factor family.</text>
</comment>
<evidence type="ECO:0000256" key="1">
    <source>
        <dbReference type="ARBA" id="ARBA00008798"/>
    </source>
</evidence>
<dbReference type="PROSITE" id="PS50044">
    <property type="entry name" value="SIGMA54_3"/>
    <property type="match status" value="1"/>
</dbReference>
<protein>
    <submittedName>
        <fullName evidence="11">RNA polymerase sigma-54 factor</fullName>
    </submittedName>
</protein>
<dbReference type="PROSITE" id="PS00718">
    <property type="entry name" value="SIGMA54_2"/>
    <property type="match status" value="1"/>
</dbReference>
<evidence type="ECO:0000256" key="4">
    <source>
        <dbReference type="ARBA" id="ARBA00022695"/>
    </source>
</evidence>
<dbReference type="GO" id="GO:0016987">
    <property type="term" value="F:sigma factor activity"/>
    <property type="evidence" value="ECO:0007669"/>
    <property type="project" value="UniProtKB-KW"/>
</dbReference>
<dbReference type="PRINTS" id="PR00045">
    <property type="entry name" value="SIGMA54FCT"/>
</dbReference>
<proteinExistence type="inferred from homology"/>
<keyword evidence="6" id="KW-0731">Sigma factor</keyword>
<dbReference type="Gene3D" id="1.10.10.60">
    <property type="entry name" value="Homeodomain-like"/>
    <property type="match status" value="1"/>
</dbReference>
<evidence type="ECO:0000256" key="2">
    <source>
        <dbReference type="ARBA" id="ARBA00022478"/>
    </source>
</evidence>
<comment type="caution">
    <text evidence="11">The sequence shown here is derived from an EMBL/GenBank/DDBJ whole genome shotgun (WGS) entry which is preliminary data.</text>
</comment>
<keyword evidence="4" id="KW-0548">Nucleotidyltransferase</keyword>
<keyword evidence="8" id="KW-0804">Transcription</keyword>
<keyword evidence="2" id="KW-0240">DNA-directed RNA polymerase</keyword>
<evidence type="ECO:0000256" key="8">
    <source>
        <dbReference type="ARBA" id="ARBA00023163"/>
    </source>
</evidence>
<dbReference type="GO" id="GO:0003677">
    <property type="term" value="F:DNA binding"/>
    <property type="evidence" value="ECO:0007669"/>
    <property type="project" value="UniProtKB-KW"/>
</dbReference>
<name>A0A423UJ80_9ACTN</name>
<evidence type="ECO:0000256" key="7">
    <source>
        <dbReference type="ARBA" id="ARBA00023125"/>
    </source>
</evidence>
<dbReference type="PIRSF" id="PIRSF000774">
    <property type="entry name" value="RpoN"/>
    <property type="match status" value="1"/>
</dbReference>
<dbReference type="PROSITE" id="PS00717">
    <property type="entry name" value="SIGMA54_1"/>
    <property type="match status" value="1"/>
</dbReference>
<dbReference type="NCBIfam" id="TIGR02395">
    <property type="entry name" value="rpoN_sigma"/>
    <property type="match status" value="1"/>
</dbReference>
<dbReference type="GO" id="GO:0001216">
    <property type="term" value="F:DNA-binding transcription activator activity"/>
    <property type="evidence" value="ECO:0007669"/>
    <property type="project" value="InterPro"/>
</dbReference>
<keyword evidence="5" id="KW-0805">Transcription regulation</keyword>
<evidence type="ECO:0000256" key="3">
    <source>
        <dbReference type="ARBA" id="ARBA00022679"/>
    </source>
</evidence>
<evidence type="ECO:0000259" key="9">
    <source>
        <dbReference type="Pfam" id="PF04552"/>
    </source>
</evidence>
<dbReference type="Proteomes" id="UP000285258">
    <property type="component" value="Unassembled WGS sequence"/>
</dbReference>
<dbReference type="GO" id="GO:0006352">
    <property type="term" value="P:DNA-templated transcription initiation"/>
    <property type="evidence" value="ECO:0007669"/>
    <property type="project" value="InterPro"/>
</dbReference>
<dbReference type="InterPro" id="IPR038709">
    <property type="entry name" value="RpoN_core-bd_sf"/>
</dbReference>
<dbReference type="AlphaFoldDB" id="A0A423UJ80"/>
<dbReference type="Pfam" id="PF04963">
    <property type="entry name" value="Sigma54_CBD"/>
    <property type="match status" value="1"/>
</dbReference>
<dbReference type="InterPro" id="IPR007046">
    <property type="entry name" value="RNA_pol_sigma_54_core-bd"/>
</dbReference>
<feature type="domain" description="RNA polymerase sigma factor 54 DNA-binding" evidence="9">
    <location>
        <begin position="364"/>
        <end position="522"/>
    </location>
</feature>
<dbReference type="InterPro" id="IPR007634">
    <property type="entry name" value="RNA_pol_sigma_54_DNA-bd"/>
</dbReference>
<dbReference type="CDD" id="cd00093">
    <property type="entry name" value="HTH_XRE"/>
    <property type="match status" value="1"/>
</dbReference>
<dbReference type="EMBL" id="QIBW01000010">
    <property type="protein sequence ID" value="ROT89367.1"/>
    <property type="molecule type" value="Genomic_DNA"/>
</dbReference>
<evidence type="ECO:0000313" key="11">
    <source>
        <dbReference type="EMBL" id="ROT89367.1"/>
    </source>
</evidence>
<keyword evidence="7" id="KW-0238">DNA-binding</keyword>
<evidence type="ECO:0000313" key="12">
    <source>
        <dbReference type="Proteomes" id="UP000285258"/>
    </source>
</evidence>
<keyword evidence="3" id="KW-0808">Transferase</keyword>
<dbReference type="Gene3D" id="1.10.260.40">
    <property type="entry name" value="lambda repressor-like DNA-binding domains"/>
    <property type="match status" value="1"/>
</dbReference>
<dbReference type="InterPro" id="IPR000394">
    <property type="entry name" value="RNA_pol_sigma_54"/>
</dbReference>
<dbReference type="PANTHER" id="PTHR32248:SF4">
    <property type="entry name" value="RNA POLYMERASE SIGMA-54 FACTOR"/>
    <property type="match status" value="1"/>
</dbReference>
<sequence length="523" mass="58290">MVFRPDRATIGTIRSEAGRPRGARILGRRFPTGGRGCHAARLTGRSSTCPGRSRTGWGGVGFVNVDQRPDLGLQQHLHLTTELKQGIAILRMSAQELSEYARKCVEENPFFDDDDWVEPRHPLAPERYSQDVSADALFEKRGHGSPETFDAERSDLSQRSFSFDRFLAEGDTLDEHLLEQLRLQADGPRAKAIGEYLIGNIDGNGYLRIAVDQAAASLGVPEQEVSQVLALVQQFEPTGVGARNLAECLLLQLRKSGKLTPLLERLIKSHLVEFETRTPAAIARDMGISLAQLGEALDVIRSCNPRPASQFGRPSRPIWPEVVVTSCDDGTYEVSLQDFYLPHLKINPTYRAMASHVKEHETETYLSEKLKEAESLIDGINFRHATLYKVACCMVQMQVEFFEKGYDCLRPLTMAQVAEATGVSESTVSRISNGNYMQTPRGVFELRFFFHSSAYQGADRVVSSVSVKHRIGELVDREDPSNPLSDQAISEALEREGVSVSRRTVNKYREELGIPARAARRRS</sequence>
<dbReference type="InterPro" id="IPR010982">
    <property type="entry name" value="Lambda_DNA-bd_dom_sf"/>
</dbReference>
<accession>A0A423UJ80</accession>
<evidence type="ECO:0000256" key="6">
    <source>
        <dbReference type="ARBA" id="ARBA00023082"/>
    </source>
</evidence>
<evidence type="ECO:0000259" key="10">
    <source>
        <dbReference type="Pfam" id="PF04963"/>
    </source>
</evidence>
<reference evidence="12" key="1">
    <citation type="submission" date="2018-05" db="EMBL/GenBank/DDBJ databases">
        <title>Genome Sequencing of selected type strains of the family Eggerthellaceae.</title>
        <authorList>
            <person name="Danylec N."/>
            <person name="Stoll D.A."/>
            <person name="Doetsch A."/>
            <person name="Huch M."/>
        </authorList>
    </citation>
    <scope>NUCLEOTIDE SEQUENCE [LARGE SCALE GENOMIC DNA]</scope>
    <source>
        <strain evidence="12">DSM 27213</strain>
    </source>
</reference>
<dbReference type="GO" id="GO:0000428">
    <property type="term" value="C:DNA-directed RNA polymerase complex"/>
    <property type="evidence" value="ECO:0007669"/>
    <property type="project" value="UniProtKB-KW"/>
</dbReference>
<dbReference type="Pfam" id="PF04552">
    <property type="entry name" value="Sigma54_DBD"/>
    <property type="match status" value="1"/>
</dbReference>
<feature type="domain" description="RNA polymerase sigma factor 54 core-binding" evidence="10">
    <location>
        <begin position="163"/>
        <end position="350"/>
    </location>
</feature>
<dbReference type="Gene3D" id="1.10.10.1330">
    <property type="entry name" value="RNA polymerase sigma-54 factor, core-binding domain"/>
    <property type="match status" value="1"/>
</dbReference>
<gene>
    <name evidence="11" type="primary">rpoN</name>
    <name evidence="11" type="ORF">DMP12_09150</name>
</gene>
<dbReference type="InterPro" id="IPR001387">
    <property type="entry name" value="Cro/C1-type_HTH"/>
</dbReference>
<dbReference type="PANTHER" id="PTHR32248">
    <property type="entry name" value="RNA POLYMERASE SIGMA-54 FACTOR"/>
    <property type="match status" value="1"/>
</dbReference>
<dbReference type="GO" id="GO:0016779">
    <property type="term" value="F:nucleotidyltransferase activity"/>
    <property type="evidence" value="ECO:0007669"/>
    <property type="project" value="UniProtKB-KW"/>
</dbReference>
<organism evidence="11 12">
    <name type="scientific">Gordonibacter urolithinfaciens</name>
    <dbReference type="NCBI Taxonomy" id="1335613"/>
    <lineage>
        <taxon>Bacteria</taxon>
        <taxon>Bacillati</taxon>
        <taxon>Actinomycetota</taxon>
        <taxon>Coriobacteriia</taxon>
        <taxon>Eggerthellales</taxon>
        <taxon>Eggerthellaceae</taxon>
        <taxon>Gordonibacter</taxon>
    </lineage>
</organism>
<dbReference type="Pfam" id="PF00309">
    <property type="entry name" value="Sigma54_AID"/>
    <property type="match status" value="1"/>
</dbReference>
<evidence type="ECO:0000256" key="5">
    <source>
        <dbReference type="ARBA" id="ARBA00023015"/>
    </source>
</evidence>